<sequence>PYTSARCGPVFVFAPGTVVQSRPGLEDPGGVDRPLWSELVPAYCRGKIIGWWRTIAETCGTIFGGPLVGYISVAILGYKPSQDLQQGNAESLGTAMLVCTMLPWAFCLCCYSAIHCTYPKDCRSEAWRLKSGFCRPTTS</sequence>
<keyword evidence="1" id="KW-0472">Membrane</keyword>
<organism evidence="2 3">
    <name type="scientific">Durusdinium trenchii</name>
    <dbReference type="NCBI Taxonomy" id="1381693"/>
    <lineage>
        <taxon>Eukaryota</taxon>
        <taxon>Sar</taxon>
        <taxon>Alveolata</taxon>
        <taxon>Dinophyceae</taxon>
        <taxon>Suessiales</taxon>
        <taxon>Symbiodiniaceae</taxon>
        <taxon>Durusdinium</taxon>
    </lineage>
</organism>
<comment type="caution">
    <text evidence="2">The sequence shown here is derived from an EMBL/GenBank/DDBJ whole genome shotgun (WGS) entry which is preliminary data.</text>
</comment>
<accession>A0ABP0MZR6</accession>
<keyword evidence="1" id="KW-1133">Transmembrane helix</keyword>
<evidence type="ECO:0000313" key="2">
    <source>
        <dbReference type="EMBL" id="CAK9056317.1"/>
    </source>
</evidence>
<keyword evidence="3" id="KW-1185">Reference proteome</keyword>
<evidence type="ECO:0000256" key="1">
    <source>
        <dbReference type="SAM" id="Phobius"/>
    </source>
</evidence>
<feature type="non-terminal residue" evidence="2">
    <location>
        <position position="1"/>
    </location>
</feature>
<dbReference type="EMBL" id="CAXAMM010025025">
    <property type="protein sequence ID" value="CAK9056317.1"/>
    <property type="molecule type" value="Genomic_DNA"/>
</dbReference>
<proteinExistence type="predicted"/>
<name>A0ABP0MZR6_9DINO</name>
<keyword evidence="1" id="KW-0812">Transmembrane</keyword>
<protein>
    <submittedName>
        <fullName evidence="2">Uncharacterized protein</fullName>
    </submittedName>
</protein>
<feature type="transmembrane region" description="Helical" evidence="1">
    <location>
        <begin position="55"/>
        <end position="75"/>
    </location>
</feature>
<feature type="transmembrane region" description="Helical" evidence="1">
    <location>
        <begin position="95"/>
        <end position="114"/>
    </location>
</feature>
<reference evidence="2 3" key="1">
    <citation type="submission" date="2024-02" db="EMBL/GenBank/DDBJ databases">
        <authorList>
            <person name="Chen Y."/>
            <person name="Shah S."/>
            <person name="Dougan E. K."/>
            <person name="Thang M."/>
            <person name="Chan C."/>
        </authorList>
    </citation>
    <scope>NUCLEOTIDE SEQUENCE [LARGE SCALE GENOMIC DNA]</scope>
</reference>
<dbReference type="Proteomes" id="UP001642464">
    <property type="component" value="Unassembled WGS sequence"/>
</dbReference>
<evidence type="ECO:0000313" key="3">
    <source>
        <dbReference type="Proteomes" id="UP001642464"/>
    </source>
</evidence>
<gene>
    <name evidence="2" type="ORF">SCF082_LOCUS30356</name>
</gene>